<feature type="non-terminal residue" evidence="1">
    <location>
        <position position="70"/>
    </location>
</feature>
<accession>X1FVH3</accession>
<dbReference type="EMBL" id="BARU01011795">
    <property type="protein sequence ID" value="GAH33344.1"/>
    <property type="molecule type" value="Genomic_DNA"/>
</dbReference>
<proteinExistence type="predicted"/>
<protein>
    <submittedName>
        <fullName evidence="1">Uncharacterized protein</fullName>
    </submittedName>
</protein>
<comment type="caution">
    <text evidence="1">The sequence shown here is derived from an EMBL/GenBank/DDBJ whole genome shotgun (WGS) entry which is preliminary data.</text>
</comment>
<organism evidence="1">
    <name type="scientific">marine sediment metagenome</name>
    <dbReference type="NCBI Taxonomy" id="412755"/>
    <lineage>
        <taxon>unclassified sequences</taxon>
        <taxon>metagenomes</taxon>
        <taxon>ecological metagenomes</taxon>
    </lineage>
</organism>
<reference evidence="1" key="1">
    <citation type="journal article" date="2014" name="Front. Microbiol.">
        <title>High frequency of phylogenetically diverse reductive dehalogenase-homologous genes in deep subseafloor sedimentary metagenomes.</title>
        <authorList>
            <person name="Kawai M."/>
            <person name="Futagami T."/>
            <person name="Toyoda A."/>
            <person name="Takaki Y."/>
            <person name="Nishi S."/>
            <person name="Hori S."/>
            <person name="Arai W."/>
            <person name="Tsubouchi T."/>
            <person name="Morono Y."/>
            <person name="Uchiyama I."/>
            <person name="Ito T."/>
            <person name="Fujiyama A."/>
            <person name="Inagaki F."/>
            <person name="Takami H."/>
        </authorList>
    </citation>
    <scope>NUCLEOTIDE SEQUENCE</scope>
    <source>
        <strain evidence="1">Expedition CK06-06</strain>
    </source>
</reference>
<evidence type="ECO:0000313" key="1">
    <source>
        <dbReference type="EMBL" id="GAH33344.1"/>
    </source>
</evidence>
<sequence length="70" mass="8189">MLNLIKKFPELSFNILSKYLLDNDTGSTLLKIEGISLKQFLEEFKKEINEFSYQILYSDLNSLILNVKTK</sequence>
<gene>
    <name evidence="1" type="ORF">S03H2_22023</name>
</gene>
<dbReference type="AlphaFoldDB" id="X1FVH3"/>
<name>X1FVH3_9ZZZZ</name>